<dbReference type="Gene3D" id="2.60.200.40">
    <property type="match status" value="1"/>
</dbReference>
<dbReference type="InterPro" id="IPR045540">
    <property type="entry name" value="YegS/DAGK_C"/>
</dbReference>
<evidence type="ECO:0000256" key="2">
    <source>
        <dbReference type="ARBA" id="ARBA00022741"/>
    </source>
</evidence>
<feature type="domain" description="DAGKc" evidence="5">
    <location>
        <begin position="3"/>
        <end position="108"/>
    </location>
</feature>
<evidence type="ECO:0000313" key="8">
    <source>
        <dbReference type="Proteomes" id="UP000032544"/>
    </source>
</evidence>
<protein>
    <submittedName>
        <fullName evidence="7">Uncharacterized protein</fullName>
    </submittedName>
</protein>
<dbReference type="STRING" id="1544798.LH29_13895"/>
<dbReference type="OrthoDB" id="659223at2"/>
<accession>A0A0D8J9C7</accession>
<reference evidence="7 8" key="1">
    <citation type="submission" date="2014-09" db="EMBL/GenBank/DDBJ databases">
        <title>Draft Genome Sequence of Draconibacterium sp. JN14CK-3.</title>
        <authorList>
            <person name="Dong C."/>
            <person name="Lai Q."/>
            <person name="Shao Z."/>
        </authorList>
    </citation>
    <scope>NUCLEOTIDE SEQUENCE [LARGE SCALE GENOMIC DNA]</scope>
    <source>
        <strain evidence="7 8">JN14CK-3</strain>
    </source>
</reference>
<dbReference type="RefSeq" id="WP_045030583.1">
    <property type="nucleotide sequence ID" value="NZ_JRHC01000003.1"/>
</dbReference>
<dbReference type="GO" id="GO:0005524">
    <property type="term" value="F:ATP binding"/>
    <property type="evidence" value="ECO:0007669"/>
    <property type="project" value="UniProtKB-KW"/>
</dbReference>
<dbReference type="Pfam" id="PF00781">
    <property type="entry name" value="DAGK_cat"/>
    <property type="match status" value="1"/>
</dbReference>
<organism evidence="7 8">
    <name type="scientific">Draconibacterium sediminis</name>
    <dbReference type="NCBI Taxonomy" id="1544798"/>
    <lineage>
        <taxon>Bacteria</taxon>
        <taxon>Pseudomonadati</taxon>
        <taxon>Bacteroidota</taxon>
        <taxon>Bacteroidia</taxon>
        <taxon>Marinilabiliales</taxon>
        <taxon>Prolixibacteraceae</taxon>
        <taxon>Draconibacterium</taxon>
    </lineage>
</organism>
<evidence type="ECO:0000313" key="7">
    <source>
        <dbReference type="EMBL" id="KJF43329.1"/>
    </source>
</evidence>
<dbReference type="PANTHER" id="PTHR12358">
    <property type="entry name" value="SPHINGOSINE KINASE"/>
    <property type="match status" value="1"/>
</dbReference>
<dbReference type="Pfam" id="PF19279">
    <property type="entry name" value="YegS_C"/>
    <property type="match status" value="1"/>
</dbReference>
<dbReference type="Gene3D" id="3.40.50.10330">
    <property type="entry name" value="Probable inorganic polyphosphate/atp-NAD kinase, domain 1"/>
    <property type="match status" value="1"/>
</dbReference>
<dbReference type="InterPro" id="IPR017438">
    <property type="entry name" value="ATP-NAD_kinase_N"/>
</dbReference>
<feature type="domain" description="YegS/DAGK C-terminal" evidence="6">
    <location>
        <begin position="178"/>
        <end position="308"/>
    </location>
</feature>
<dbReference type="PANTHER" id="PTHR12358:SF54">
    <property type="entry name" value="SPHINGOSINE KINASE RELATED PROTEIN"/>
    <property type="match status" value="1"/>
</dbReference>
<evidence type="ECO:0000256" key="3">
    <source>
        <dbReference type="ARBA" id="ARBA00022777"/>
    </source>
</evidence>
<evidence type="ECO:0000259" key="5">
    <source>
        <dbReference type="Pfam" id="PF00781"/>
    </source>
</evidence>
<dbReference type="GO" id="GO:0016301">
    <property type="term" value="F:kinase activity"/>
    <property type="evidence" value="ECO:0007669"/>
    <property type="project" value="UniProtKB-KW"/>
</dbReference>
<evidence type="ECO:0000256" key="4">
    <source>
        <dbReference type="ARBA" id="ARBA00022840"/>
    </source>
</evidence>
<sequence>MKTAVLINGFANNGSAGKKWDHIEDDVKSIMPVGTLYIHFSETDNHNSLMETLINEYKVKNFISAGGDGSINNLINTLAEVTNYQLEPYSIGAIGLGSSNDFLKPVKHKISGIPVKIDFENKKPVDLGLVEFTDSDTTKKQLFIVNASLGFTALGNQLFNDNSNKIIRFLKPRSTGIAILWTIIQTLRTYQNINLEIAYNEEQISTSVTNLSIAKNPNVSGSFCYDIDPGADSGCIGLYLAENFKRQQIPKLLYALYRKRFSKTKNCKTALVQSVEINSAKPVLLETDGEIIEAGRFRFSVLPKALFVAD</sequence>
<dbReference type="SUPFAM" id="SSF111331">
    <property type="entry name" value="NAD kinase/diacylglycerol kinase-like"/>
    <property type="match status" value="1"/>
</dbReference>
<keyword evidence="2" id="KW-0547">Nucleotide-binding</keyword>
<dbReference type="InterPro" id="IPR001206">
    <property type="entry name" value="Diacylglycerol_kinase_cat_dom"/>
</dbReference>
<dbReference type="InterPro" id="IPR050187">
    <property type="entry name" value="Lipid_Phosphate_FormReg"/>
</dbReference>
<dbReference type="EMBL" id="JRHC01000003">
    <property type="protein sequence ID" value="KJF43329.1"/>
    <property type="molecule type" value="Genomic_DNA"/>
</dbReference>
<keyword evidence="4" id="KW-0067">ATP-binding</keyword>
<evidence type="ECO:0000256" key="1">
    <source>
        <dbReference type="ARBA" id="ARBA00022679"/>
    </source>
</evidence>
<gene>
    <name evidence="7" type="ORF">LH29_13895</name>
</gene>
<proteinExistence type="predicted"/>
<dbReference type="AlphaFoldDB" id="A0A0D8J9C7"/>
<name>A0A0D8J9C7_9BACT</name>
<keyword evidence="3" id="KW-0418">Kinase</keyword>
<dbReference type="Proteomes" id="UP000032544">
    <property type="component" value="Unassembled WGS sequence"/>
</dbReference>
<evidence type="ECO:0000259" key="6">
    <source>
        <dbReference type="Pfam" id="PF19279"/>
    </source>
</evidence>
<keyword evidence="8" id="KW-1185">Reference proteome</keyword>
<keyword evidence="1" id="KW-0808">Transferase</keyword>
<comment type="caution">
    <text evidence="7">The sequence shown here is derived from an EMBL/GenBank/DDBJ whole genome shotgun (WGS) entry which is preliminary data.</text>
</comment>
<dbReference type="InterPro" id="IPR016064">
    <property type="entry name" value="NAD/diacylglycerol_kinase_sf"/>
</dbReference>